<name>A0A9D1UYN2_9BACT</name>
<accession>A0A9D1UYN2</accession>
<evidence type="ECO:0000313" key="3">
    <source>
        <dbReference type="EMBL" id="HIX02824.1"/>
    </source>
</evidence>
<keyword evidence="1" id="KW-1133">Transmembrane helix</keyword>
<evidence type="ECO:0000313" key="4">
    <source>
        <dbReference type="Proteomes" id="UP000824202"/>
    </source>
</evidence>
<dbReference type="EMBL" id="DXFT01000033">
    <property type="protein sequence ID" value="HIX02824.1"/>
    <property type="molecule type" value="Genomic_DNA"/>
</dbReference>
<evidence type="ECO:0000259" key="2">
    <source>
        <dbReference type="Pfam" id="PF13559"/>
    </source>
</evidence>
<evidence type="ECO:0000256" key="1">
    <source>
        <dbReference type="SAM" id="Phobius"/>
    </source>
</evidence>
<feature type="domain" description="Protein-glutamine gamma-glutamyltransferase-like C-terminal" evidence="2">
    <location>
        <begin position="156"/>
        <end position="220"/>
    </location>
</feature>
<feature type="transmembrane region" description="Helical" evidence="1">
    <location>
        <begin position="88"/>
        <end position="105"/>
    </location>
</feature>
<gene>
    <name evidence="3" type="ORF">H9863_01745</name>
</gene>
<dbReference type="AlphaFoldDB" id="A0A9D1UYN2"/>
<keyword evidence="1" id="KW-0472">Membrane</keyword>
<dbReference type="InterPro" id="IPR025403">
    <property type="entry name" value="TgpA-like_C"/>
</dbReference>
<dbReference type="Proteomes" id="UP000824202">
    <property type="component" value="Unassembled WGS sequence"/>
</dbReference>
<reference evidence="3" key="2">
    <citation type="submission" date="2021-04" db="EMBL/GenBank/DDBJ databases">
        <authorList>
            <person name="Gilroy R."/>
        </authorList>
    </citation>
    <scope>NUCLEOTIDE SEQUENCE</scope>
    <source>
        <strain evidence="3">23274</strain>
    </source>
</reference>
<protein>
    <submittedName>
        <fullName evidence="3">DUF4129 domain-containing protein</fullName>
    </submittedName>
</protein>
<organism evidence="3 4">
    <name type="scientific">Candidatus Odoribacter faecigallinarum</name>
    <dbReference type="NCBI Taxonomy" id="2838706"/>
    <lineage>
        <taxon>Bacteria</taxon>
        <taxon>Pseudomonadati</taxon>
        <taxon>Bacteroidota</taxon>
        <taxon>Bacteroidia</taxon>
        <taxon>Bacteroidales</taxon>
        <taxon>Odoribacteraceae</taxon>
        <taxon>Odoribacter</taxon>
    </lineage>
</organism>
<reference evidence="3" key="1">
    <citation type="journal article" date="2021" name="PeerJ">
        <title>Extensive microbial diversity within the chicken gut microbiome revealed by metagenomics and culture.</title>
        <authorList>
            <person name="Gilroy R."/>
            <person name="Ravi A."/>
            <person name="Getino M."/>
            <person name="Pursley I."/>
            <person name="Horton D.L."/>
            <person name="Alikhan N.F."/>
            <person name="Baker D."/>
            <person name="Gharbi K."/>
            <person name="Hall N."/>
            <person name="Watson M."/>
            <person name="Adriaenssens E.M."/>
            <person name="Foster-Nyarko E."/>
            <person name="Jarju S."/>
            <person name="Secka A."/>
            <person name="Antonio M."/>
            <person name="Oren A."/>
            <person name="Chaudhuri R.R."/>
            <person name="La Ragione R."/>
            <person name="Hildebrand F."/>
            <person name="Pallen M.J."/>
        </authorList>
    </citation>
    <scope>NUCLEOTIDE SEQUENCE</scope>
    <source>
        <strain evidence="3">23274</strain>
    </source>
</reference>
<keyword evidence="1" id="KW-0812">Transmembrane</keyword>
<dbReference type="Pfam" id="PF13559">
    <property type="entry name" value="DUF4129"/>
    <property type="match status" value="1"/>
</dbReference>
<proteinExistence type="predicted"/>
<comment type="caution">
    <text evidence="3">The sequence shown here is derived from an EMBL/GenBank/DDBJ whole genome shotgun (WGS) entry which is preliminary data.</text>
</comment>
<sequence>MRFRWALIIVWLFLWLGLPAAGQGDALSYRLREPDSTFMQVCREDKAFQYVVPDESSDWLENFERWWREFRRRYMPGLEIQEETVKKVLAVLGGLLIGFLLYKLLRSKYVFAPREKQRYESMNALVGARLDGQSYPVLVEKAVARRDYVLALRIHYWYVLQLLDADGRIHWDACRTNWAYCHELKEEELKAPFLRLTRIFEYVCYGEFQIDNLEYERLSREFEDFRDLLEQQEGGRKV</sequence>